<evidence type="ECO:0000313" key="12">
    <source>
        <dbReference type="Proteomes" id="UP000215033"/>
    </source>
</evidence>
<dbReference type="InterPro" id="IPR046357">
    <property type="entry name" value="PPIase_dom_sf"/>
</dbReference>
<keyword evidence="1 7" id="KW-0732">Signal</keyword>
<evidence type="ECO:0000256" key="2">
    <source>
        <dbReference type="ARBA" id="ARBA00022764"/>
    </source>
</evidence>
<dbReference type="EMBL" id="MTBM01000007">
    <property type="protein sequence ID" value="OSI10051.1"/>
    <property type="molecule type" value="Genomic_DNA"/>
</dbReference>
<dbReference type="PANTHER" id="PTHR47637">
    <property type="entry name" value="CHAPERONE SURA"/>
    <property type="match status" value="1"/>
</dbReference>
<dbReference type="KEGG" id="nzo:SAMEA4504057_1811"/>
<evidence type="ECO:0000256" key="7">
    <source>
        <dbReference type="SAM" id="SignalP"/>
    </source>
</evidence>
<evidence type="ECO:0000313" key="10">
    <source>
        <dbReference type="EMBL" id="SNU80295.1"/>
    </source>
</evidence>
<dbReference type="Proteomes" id="UP000215033">
    <property type="component" value="Chromosome 1"/>
</dbReference>
<keyword evidence="5 6" id="KW-0413">Isomerase</keyword>
<dbReference type="Gene3D" id="3.10.50.40">
    <property type="match status" value="1"/>
</dbReference>
<dbReference type="SUPFAM" id="SSF109998">
    <property type="entry name" value="Triger factor/SurA peptide-binding domain-like"/>
    <property type="match status" value="1"/>
</dbReference>
<evidence type="ECO:0000313" key="11">
    <source>
        <dbReference type="Proteomes" id="UP000193466"/>
    </source>
</evidence>
<dbReference type="PROSITE" id="PS50198">
    <property type="entry name" value="PPIC_PPIASE_2"/>
    <property type="match status" value="1"/>
</dbReference>
<dbReference type="SUPFAM" id="SSF54534">
    <property type="entry name" value="FKBP-like"/>
    <property type="match status" value="1"/>
</dbReference>
<dbReference type="Pfam" id="PF00639">
    <property type="entry name" value="Rotamase"/>
    <property type="match status" value="1"/>
</dbReference>
<dbReference type="InterPro" id="IPR015391">
    <property type="entry name" value="SurA_N"/>
</dbReference>
<keyword evidence="11" id="KW-1185">Reference proteome</keyword>
<evidence type="ECO:0000256" key="6">
    <source>
        <dbReference type="PROSITE-ProRule" id="PRU00278"/>
    </source>
</evidence>
<evidence type="ECO:0000313" key="9">
    <source>
        <dbReference type="EMBL" id="OSI10051.1"/>
    </source>
</evidence>
<evidence type="ECO:0000256" key="4">
    <source>
        <dbReference type="ARBA" id="ARBA00023186"/>
    </source>
</evidence>
<evidence type="ECO:0000256" key="3">
    <source>
        <dbReference type="ARBA" id="ARBA00023110"/>
    </source>
</evidence>
<dbReference type="Proteomes" id="UP000193466">
    <property type="component" value="Unassembled WGS sequence"/>
</dbReference>
<reference evidence="9 11" key="1">
    <citation type="submission" date="2017-01" db="EMBL/GenBank/DDBJ databases">
        <authorList>
            <person name="Wolfgang W.J."/>
            <person name="Cole J."/>
            <person name="Wroblewski D."/>
            <person name="Mcginnis J."/>
            <person name="Musser K.A."/>
        </authorList>
    </citation>
    <scope>NUCLEOTIDE SEQUENCE [LARGE SCALE GENOMIC DNA]</scope>
    <source>
        <strain evidence="9 11">DSM 21643</strain>
    </source>
</reference>
<gene>
    <name evidence="10" type="primary">surA</name>
    <name evidence="9" type="ORF">BWD10_06455</name>
    <name evidence="10" type="ORF">SAMEA4504057_01811</name>
</gene>
<name>A0AB38DSB6_9NEIS</name>
<feature type="chain" id="PRO_5044324890" evidence="7">
    <location>
        <begin position="22"/>
        <end position="319"/>
    </location>
</feature>
<dbReference type="InterPro" id="IPR027304">
    <property type="entry name" value="Trigger_fact/SurA_dom_sf"/>
</dbReference>
<dbReference type="GO" id="GO:0003755">
    <property type="term" value="F:peptidyl-prolyl cis-trans isomerase activity"/>
    <property type="evidence" value="ECO:0007669"/>
    <property type="project" value="UniProtKB-KW"/>
</dbReference>
<evidence type="ECO:0000259" key="8">
    <source>
        <dbReference type="PROSITE" id="PS50198"/>
    </source>
</evidence>
<sequence length="319" mass="34973">MNFKTLMLAAATGLALHTAQASEIKQVDGIAAVAGNEVITHRDVRQAMAEARSFLGKNNVSENELRTQVLQQLINQSLIVQAGKRRNITASDAEIDNALADIAQSRKTTVEGLYAQSAKIGVSKAAMRRSIADSIITQKVQQQAVMQHTRVSDAEINAFIQGAARQGINLPQGRPLRQYRAQHILIKADNPKAVQAAESSIRSIHKQARSGVDFAGLARQFSQDGSANNGGDLGWFSDGQMVPEFENAVHDLAPGQISRPVRTQFGWHIIKLVDVRDAGTPEERQREAVRQYIARQKAEQATASLLKDLHQSAYVEIRR</sequence>
<protein>
    <submittedName>
        <fullName evidence="10">Cis-trans isomerase</fullName>
        <ecNumber evidence="10">5.2.1.8</ecNumber>
    </submittedName>
    <submittedName>
        <fullName evidence="9">Peptidylprolyl isomerase</fullName>
    </submittedName>
</protein>
<organism evidence="10 12">
    <name type="scientific">Neisseria zoodegmatis</name>
    <dbReference type="NCBI Taxonomy" id="326523"/>
    <lineage>
        <taxon>Bacteria</taxon>
        <taxon>Pseudomonadati</taxon>
        <taxon>Pseudomonadota</taxon>
        <taxon>Betaproteobacteria</taxon>
        <taxon>Neisseriales</taxon>
        <taxon>Neisseriaceae</taxon>
        <taxon>Neisseria</taxon>
    </lineage>
</organism>
<dbReference type="PROSITE" id="PS01096">
    <property type="entry name" value="PPIC_PPIASE_1"/>
    <property type="match status" value="1"/>
</dbReference>
<dbReference type="InterPro" id="IPR023058">
    <property type="entry name" value="PPIase_PpiC_CS"/>
</dbReference>
<evidence type="ECO:0000256" key="1">
    <source>
        <dbReference type="ARBA" id="ARBA00022729"/>
    </source>
</evidence>
<proteinExistence type="predicted"/>
<dbReference type="PANTHER" id="PTHR47637:SF1">
    <property type="entry name" value="CHAPERONE SURA"/>
    <property type="match status" value="1"/>
</dbReference>
<keyword evidence="3 6" id="KW-0697">Rotamase</keyword>
<accession>A0AB38DSB6</accession>
<dbReference type="InterPro" id="IPR050280">
    <property type="entry name" value="OMP_Chaperone_SurA"/>
</dbReference>
<dbReference type="AlphaFoldDB" id="A0AB38DSB6"/>
<dbReference type="EMBL" id="LT906434">
    <property type="protein sequence ID" value="SNU80295.1"/>
    <property type="molecule type" value="Genomic_DNA"/>
</dbReference>
<feature type="domain" description="PpiC" evidence="8">
    <location>
        <begin position="176"/>
        <end position="274"/>
    </location>
</feature>
<dbReference type="Pfam" id="PF09312">
    <property type="entry name" value="SurA_N"/>
    <property type="match status" value="1"/>
</dbReference>
<dbReference type="EC" id="5.2.1.8" evidence="10"/>
<keyword evidence="2" id="KW-0574">Periplasm</keyword>
<dbReference type="Gene3D" id="1.10.4030.10">
    <property type="entry name" value="Porin chaperone SurA, peptide-binding domain"/>
    <property type="match status" value="1"/>
</dbReference>
<dbReference type="RefSeq" id="WP_085363600.1">
    <property type="nucleotide sequence ID" value="NZ_LT906434.1"/>
</dbReference>
<dbReference type="InterPro" id="IPR000297">
    <property type="entry name" value="PPIase_PpiC"/>
</dbReference>
<evidence type="ECO:0000256" key="5">
    <source>
        <dbReference type="ARBA" id="ARBA00023235"/>
    </source>
</evidence>
<keyword evidence="4" id="KW-0143">Chaperone</keyword>
<reference evidence="10 12" key="2">
    <citation type="submission" date="2017-06" db="EMBL/GenBank/DDBJ databases">
        <authorList>
            <consortium name="Pathogen Informatics"/>
        </authorList>
    </citation>
    <scope>NUCLEOTIDE SEQUENCE [LARGE SCALE GENOMIC DNA]</scope>
    <source>
        <strain evidence="10 12">NCTC12230</strain>
    </source>
</reference>
<feature type="signal peptide" evidence="7">
    <location>
        <begin position="1"/>
        <end position="21"/>
    </location>
</feature>